<organism evidence="2 3">
    <name type="scientific">Geotalea daltonii (strain DSM 22248 / JCM 15807 / FRC-32)</name>
    <name type="common">Geobacter daltonii</name>
    <dbReference type="NCBI Taxonomy" id="316067"/>
    <lineage>
        <taxon>Bacteria</taxon>
        <taxon>Pseudomonadati</taxon>
        <taxon>Thermodesulfobacteriota</taxon>
        <taxon>Desulfuromonadia</taxon>
        <taxon>Geobacterales</taxon>
        <taxon>Geobacteraceae</taxon>
        <taxon>Geotalea</taxon>
    </lineage>
</organism>
<reference evidence="2 3" key="1">
    <citation type="submission" date="2009-01" db="EMBL/GenBank/DDBJ databases">
        <title>Complete sequence of Geobacter sp. FRC-32.</title>
        <authorList>
            <consortium name="US DOE Joint Genome Institute"/>
            <person name="Lucas S."/>
            <person name="Copeland A."/>
            <person name="Lapidus A."/>
            <person name="Glavina del Rio T."/>
            <person name="Dalin E."/>
            <person name="Tice H."/>
            <person name="Bruce D."/>
            <person name="Goodwin L."/>
            <person name="Pitluck S."/>
            <person name="Saunders E."/>
            <person name="Brettin T."/>
            <person name="Detter J.C."/>
            <person name="Han C."/>
            <person name="Larimer F."/>
            <person name="Land M."/>
            <person name="Hauser L."/>
            <person name="Kyrpides N."/>
            <person name="Ovchinnikova G."/>
            <person name="Kostka J."/>
            <person name="Richardson P."/>
        </authorList>
    </citation>
    <scope>NUCLEOTIDE SEQUENCE [LARGE SCALE GENOMIC DNA]</scope>
    <source>
        <strain evidence="3">DSM 22248 / JCM 15807 / FRC-32</strain>
    </source>
</reference>
<protein>
    <submittedName>
        <fullName evidence="2">Phage protein D and tail spike protein, putative</fullName>
    </submittedName>
</protein>
<evidence type="ECO:0000313" key="3">
    <source>
        <dbReference type="Proteomes" id="UP000007721"/>
    </source>
</evidence>
<dbReference type="RefSeq" id="WP_012648814.1">
    <property type="nucleotide sequence ID" value="NC_011979.1"/>
</dbReference>
<dbReference type="InterPro" id="IPR006531">
    <property type="entry name" value="Gp5/Vgr_OB"/>
</dbReference>
<name>B9M7I2_GEODF</name>
<dbReference type="Proteomes" id="UP000007721">
    <property type="component" value="Chromosome"/>
</dbReference>
<dbReference type="InterPro" id="IPR037026">
    <property type="entry name" value="Vgr_OB-fold_dom_sf"/>
</dbReference>
<dbReference type="SUPFAM" id="SSF69255">
    <property type="entry name" value="gp5 N-terminal domain-like"/>
    <property type="match status" value="1"/>
</dbReference>
<keyword evidence="3" id="KW-1185">Reference proteome</keyword>
<dbReference type="Pfam" id="PF05954">
    <property type="entry name" value="Phage_GPD"/>
    <property type="match status" value="1"/>
</dbReference>
<feature type="domain" description="Gp5/Type VI secretion system Vgr protein OB-fold" evidence="1">
    <location>
        <begin position="352"/>
        <end position="426"/>
    </location>
</feature>
<dbReference type="KEGG" id="geo:Geob_3750"/>
<dbReference type="Gene3D" id="2.40.50.230">
    <property type="entry name" value="Gp5 N-terminal domain"/>
    <property type="match status" value="1"/>
</dbReference>
<dbReference type="eggNOG" id="COG3501">
    <property type="taxonomic scope" value="Bacteria"/>
</dbReference>
<dbReference type="InterPro" id="IPR006533">
    <property type="entry name" value="T6SS_Vgr_RhsGE"/>
</dbReference>
<sequence length="572" mass="61456">MNREHHLLGLSITKMVNRLSSAQLVYLDGSASSGKFPLADDSLFLPGGEVEIVAGSGSDEVSLFNGTVVRQSIKIRDRSPSQLVVECRHQASKMTIGRKSAYFFDQTDSDIITALLDAASVDADVESTSVTHKQQVQYDSTDWDFIVSRADACGRAVFANDKKVKVATPKLGGTPVCTLLYGATILEMDAEMDSRFQYPAVKSFTWDPAQQAVSEKDATDPGQLAPGDVSTDDLAAVAGLDHYRLQSAAVTEEEAQAWADAQWLKSKLSKVSGRIKCEGIGSVNPGDTVEVDGVGGRFSGKVFVTGVRHDFDTVQGWKTHIQFGSMEKWFAEEQPVSAPKAAALLPAVSGLQIGVVVSNEDPDGEHRVRVRMPLVSAEEDGTWARVATLDAGNDRGFFFRPEVDDEVVLGFLNDDPRQAVILGMLHSSANAAPLQGSDDNHEKVYQSRSKMKLYFNDEKKVMQFETPGGNSIILSEEDKAIKISDQNGNKIEMTQDGITMESSKAITLKAGTEVKLESGTSFAAKAGTEMKIESGTSLGAKGGTELKLEGTAGAELSSSAVTKVKGSLLQLN</sequence>
<dbReference type="NCBIfam" id="TIGR01646">
    <property type="entry name" value="vgr_GE"/>
    <property type="match status" value="1"/>
</dbReference>
<dbReference type="HOGENOM" id="CLU_455533_0_0_7"/>
<accession>B9M7I2</accession>
<evidence type="ECO:0000259" key="1">
    <source>
        <dbReference type="Pfam" id="PF04717"/>
    </source>
</evidence>
<dbReference type="STRING" id="316067.Geob_3750"/>
<proteinExistence type="predicted"/>
<evidence type="ECO:0000313" key="2">
    <source>
        <dbReference type="EMBL" id="ACM22088.1"/>
    </source>
</evidence>
<dbReference type="EMBL" id="CP001390">
    <property type="protein sequence ID" value="ACM22088.1"/>
    <property type="molecule type" value="Genomic_DNA"/>
</dbReference>
<dbReference type="Pfam" id="PF04717">
    <property type="entry name" value="Phage_base_V"/>
    <property type="match status" value="1"/>
</dbReference>
<dbReference type="SUPFAM" id="SSF69279">
    <property type="entry name" value="Phage tail proteins"/>
    <property type="match status" value="1"/>
</dbReference>
<dbReference type="AlphaFoldDB" id="B9M7I2"/>
<gene>
    <name evidence="2" type="ordered locus">Geob_3750</name>
</gene>